<evidence type="ECO:0000313" key="10">
    <source>
        <dbReference type="EMBL" id="PYI02496.1"/>
    </source>
</evidence>
<dbReference type="PANTHER" id="PTHR10963:SF22">
    <property type="entry name" value="GLYCOSIDASE CRH2-RELATED"/>
    <property type="match status" value="1"/>
</dbReference>
<dbReference type="GO" id="GO:0031505">
    <property type="term" value="P:fungal-type cell wall organization"/>
    <property type="evidence" value="ECO:0007669"/>
    <property type="project" value="TreeGrafter"/>
</dbReference>
<keyword evidence="7" id="KW-0326">Glycosidase</keyword>
<keyword evidence="5" id="KW-0378">Hydrolase</keyword>
<accession>A0A319DXI5</accession>
<feature type="signal peptide" evidence="8">
    <location>
        <begin position="1"/>
        <end position="19"/>
    </location>
</feature>
<evidence type="ECO:0000256" key="4">
    <source>
        <dbReference type="ARBA" id="ARBA00022729"/>
    </source>
</evidence>
<feature type="chain" id="PRO_5016318888" evidence="8">
    <location>
        <begin position="20"/>
        <end position="233"/>
    </location>
</feature>
<sequence length="233" mass="25369">MRGSFISLILSLLAWSVRASSATPSCSTTQLCPKDYPCCFEGSCGTGTYCLGGCDPLMSYSPGACTPKPMGHDRTYTWPDLQRATLNTKYLGDASTLDWEYTGSPNVTDNHVVLTMPKNSTGTLMSSTQYIWYGGIATDIKSSRGQGVVTAFILMSDVKDEIDFEWASTWNATSNRYQYPQTPSRMQLSLWPAGRAGSAQGTIDWAGGDIDWNSAGIQDQGYYSASFANITVR</sequence>
<dbReference type="InterPro" id="IPR000757">
    <property type="entry name" value="Beta-glucanase-like"/>
</dbReference>
<dbReference type="InterPro" id="IPR013320">
    <property type="entry name" value="ConA-like_dom_sf"/>
</dbReference>
<dbReference type="Gene3D" id="2.60.120.200">
    <property type="match status" value="1"/>
</dbReference>
<reference evidence="10 11" key="1">
    <citation type="submission" date="2018-02" db="EMBL/GenBank/DDBJ databases">
        <title>The genomes of Aspergillus section Nigri reveals drivers in fungal speciation.</title>
        <authorList>
            <consortium name="DOE Joint Genome Institute"/>
            <person name="Vesth T.C."/>
            <person name="Nybo J."/>
            <person name="Theobald S."/>
            <person name="Brandl J."/>
            <person name="Frisvad J.C."/>
            <person name="Nielsen K.F."/>
            <person name="Lyhne E.K."/>
            <person name="Kogle M.E."/>
            <person name="Kuo A."/>
            <person name="Riley R."/>
            <person name="Clum A."/>
            <person name="Nolan M."/>
            <person name="Lipzen A."/>
            <person name="Salamov A."/>
            <person name="Henrissat B."/>
            <person name="Wiebenga A."/>
            <person name="De vries R.P."/>
            <person name="Grigoriev I.V."/>
            <person name="Mortensen U.H."/>
            <person name="Andersen M.R."/>
            <person name="Baker S.E."/>
        </authorList>
    </citation>
    <scope>NUCLEOTIDE SEQUENCE [LARGE SCALE GENOMIC DNA]</scope>
    <source>
        <strain evidence="10 11">CBS 121057</strain>
    </source>
</reference>
<evidence type="ECO:0000256" key="6">
    <source>
        <dbReference type="ARBA" id="ARBA00023288"/>
    </source>
</evidence>
<evidence type="ECO:0000259" key="9">
    <source>
        <dbReference type="PROSITE" id="PS51762"/>
    </source>
</evidence>
<dbReference type="GO" id="GO:0005886">
    <property type="term" value="C:plasma membrane"/>
    <property type="evidence" value="ECO:0007669"/>
    <property type="project" value="UniProtKB-SubCell"/>
</dbReference>
<dbReference type="GO" id="GO:0004553">
    <property type="term" value="F:hydrolase activity, hydrolyzing O-glycosyl compounds"/>
    <property type="evidence" value="ECO:0007669"/>
    <property type="project" value="InterPro"/>
</dbReference>
<dbReference type="EMBL" id="KZ826394">
    <property type="protein sequence ID" value="PYI02496.1"/>
    <property type="molecule type" value="Genomic_DNA"/>
</dbReference>
<evidence type="ECO:0000256" key="2">
    <source>
        <dbReference type="ARBA" id="ARBA00022475"/>
    </source>
</evidence>
<dbReference type="OrthoDB" id="4781at2759"/>
<protein>
    <submittedName>
        <fullName evidence="10">Concanavalin A-like lectin/glucanase</fullName>
    </submittedName>
</protein>
<comment type="subcellular location">
    <subcellularLocation>
        <location evidence="1">Cell membrane</location>
        <topology evidence="1">Lipid-anchor</topology>
        <topology evidence="1">GPI-anchor</topology>
    </subcellularLocation>
</comment>
<dbReference type="STRING" id="1448318.A0A319DXI5"/>
<keyword evidence="11" id="KW-1185">Reference proteome</keyword>
<evidence type="ECO:0000256" key="7">
    <source>
        <dbReference type="ARBA" id="ARBA00023295"/>
    </source>
</evidence>
<dbReference type="InterPro" id="IPR050546">
    <property type="entry name" value="Glycosyl_Hydrlase_16"/>
</dbReference>
<evidence type="ECO:0000256" key="5">
    <source>
        <dbReference type="ARBA" id="ARBA00022801"/>
    </source>
</evidence>
<dbReference type="Pfam" id="PF00722">
    <property type="entry name" value="Glyco_hydro_16"/>
    <property type="match status" value="2"/>
</dbReference>
<proteinExistence type="predicted"/>
<gene>
    <name evidence="10" type="ORF">BO78DRAFT_472614</name>
</gene>
<keyword evidence="2" id="KW-1003">Cell membrane</keyword>
<keyword evidence="6" id="KW-0449">Lipoprotein</keyword>
<keyword evidence="4 8" id="KW-0732">Signal</keyword>
<dbReference type="PANTHER" id="PTHR10963">
    <property type="entry name" value="GLYCOSYL HYDROLASE-RELATED"/>
    <property type="match status" value="1"/>
</dbReference>
<dbReference type="GO" id="GO:0009277">
    <property type="term" value="C:fungal-type cell wall"/>
    <property type="evidence" value="ECO:0007669"/>
    <property type="project" value="TreeGrafter"/>
</dbReference>
<evidence type="ECO:0000256" key="1">
    <source>
        <dbReference type="ARBA" id="ARBA00004609"/>
    </source>
</evidence>
<feature type="domain" description="GH16" evidence="9">
    <location>
        <begin position="76"/>
        <end position="233"/>
    </location>
</feature>
<keyword evidence="3" id="KW-0336">GPI-anchor</keyword>
<dbReference type="GO" id="GO:0098552">
    <property type="term" value="C:side of membrane"/>
    <property type="evidence" value="ECO:0007669"/>
    <property type="project" value="UniProtKB-KW"/>
</dbReference>
<evidence type="ECO:0000256" key="3">
    <source>
        <dbReference type="ARBA" id="ARBA00022622"/>
    </source>
</evidence>
<keyword evidence="3" id="KW-0472">Membrane</keyword>
<dbReference type="AlphaFoldDB" id="A0A319DXI5"/>
<dbReference type="Proteomes" id="UP000248423">
    <property type="component" value="Unassembled WGS sequence"/>
</dbReference>
<evidence type="ECO:0000256" key="8">
    <source>
        <dbReference type="SAM" id="SignalP"/>
    </source>
</evidence>
<dbReference type="SUPFAM" id="SSF49899">
    <property type="entry name" value="Concanavalin A-like lectins/glucanases"/>
    <property type="match status" value="1"/>
</dbReference>
<dbReference type="VEuPathDB" id="FungiDB:BO78DRAFT_472614"/>
<name>A0A319DXI5_ASPSB</name>
<dbReference type="GO" id="GO:0005975">
    <property type="term" value="P:carbohydrate metabolic process"/>
    <property type="evidence" value="ECO:0007669"/>
    <property type="project" value="InterPro"/>
</dbReference>
<evidence type="ECO:0000313" key="11">
    <source>
        <dbReference type="Proteomes" id="UP000248423"/>
    </source>
</evidence>
<organism evidence="10 11">
    <name type="scientific">Aspergillus sclerotiicarbonarius (strain CBS 121057 / IBT 28362)</name>
    <dbReference type="NCBI Taxonomy" id="1448318"/>
    <lineage>
        <taxon>Eukaryota</taxon>
        <taxon>Fungi</taxon>
        <taxon>Dikarya</taxon>
        <taxon>Ascomycota</taxon>
        <taxon>Pezizomycotina</taxon>
        <taxon>Eurotiomycetes</taxon>
        <taxon>Eurotiomycetidae</taxon>
        <taxon>Eurotiales</taxon>
        <taxon>Aspergillaceae</taxon>
        <taxon>Aspergillus</taxon>
        <taxon>Aspergillus subgen. Circumdati</taxon>
    </lineage>
</organism>
<keyword evidence="10" id="KW-0430">Lectin</keyword>
<dbReference type="PROSITE" id="PS51762">
    <property type="entry name" value="GH16_2"/>
    <property type="match status" value="1"/>
</dbReference>
<keyword evidence="3" id="KW-0325">Glycoprotein</keyword>
<dbReference type="GO" id="GO:0016757">
    <property type="term" value="F:glycosyltransferase activity"/>
    <property type="evidence" value="ECO:0007669"/>
    <property type="project" value="TreeGrafter"/>
</dbReference>
<dbReference type="GO" id="GO:0030246">
    <property type="term" value="F:carbohydrate binding"/>
    <property type="evidence" value="ECO:0007669"/>
    <property type="project" value="UniProtKB-KW"/>
</dbReference>